<evidence type="ECO:0000313" key="4">
    <source>
        <dbReference type="Proteomes" id="UP000008810"/>
    </source>
</evidence>
<protein>
    <submittedName>
        <fullName evidence="2 3">Uncharacterized protein</fullName>
    </submittedName>
</protein>
<dbReference type="InParanoid" id="A0A2K2DJX8"/>
<dbReference type="Proteomes" id="UP000008810">
    <property type="component" value="Chromosome 1"/>
</dbReference>
<dbReference type="EMBL" id="CM000880">
    <property type="protein sequence ID" value="PNT74581.1"/>
    <property type="molecule type" value="Genomic_DNA"/>
</dbReference>
<dbReference type="EnsemblPlants" id="PNT74581">
    <property type="protein sequence ID" value="PNT74581"/>
    <property type="gene ID" value="BRADI_1g18035v3"/>
</dbReference>
<organism evidence="2">
    <name type="scientific">Brachypodium distachyon</name>
    <name type="common">Purple false brome</name>
    <name type="synonym">Trachynia distachya</name>
    <dbReference type="NCBI Taxonomy" id="15368"/>
    <lineage>
        <taxon>Eukaryota</taxon>
        <taxon>Viridiplantae</taxon>
        <taxon>Streptophyta</taxon>
        <taxon>Embryophyta</taxon>
        <taxon>Tracheophyta</taxon>
        <taxon>Spermatophyta</taxon>
        <taxon>Magnoliopsida</taxon>
        <taxon>Liliopsida</taxon>
        <taxon>Poales</taxon>
        <taxon>Poaceae</taxon>
        <taxon>BOP clade</taxon>
        <taxon>Pooideae</taxon>
        <taxon>Stipodae</taxon>
        <taxon>Brachypodieae</taxon>
        <taxon>Brachypodium</taxon>
    </lineage>
</organism>
<sequence>MRDEDLSLCSPVINCCRASMVREPIAVHTLPLITCGRGGWAWLPASAWRTPAAWRRGRLRPGRPHGRLSGATPRRPCLPPASLGRRRTTGNNARTKAACIPWGVWLIKERIPQSLNLGGDRRLRTKGWSYSGCYKLTAACAFSEHRSKARVIGFQFWPPFAFFGRVYVKRDIVQGYQAKVTFI</sequence>
<feature type="region of interest" description="Disordered" evidence="1">
    <location>
        <begin position="59"/>
        <end position="88"/>
    </location>
</feature>
<name>A0A2K2DJX8_BRADI</name>
<proteinExistence type="predicted"/>
<keyword evidence="4" id="KW-1185">Reference proteome</keyword>
<accession>A0A2K2DJX8</accession>
<dbReference type="Gramene" id="PNT74581">
    <property type="protein sequence ID" value="PNT74581"/>
    <property type="gene ID" value="BRADI_1g18035v3"/>
</dbReference>
<reference evidence="2 3" key="1">
    <citation type="journal article" date="2010" name="Nature">
        <title>Genome sequencing and analysis of the model grass Brachypodium distachyon.</title>
        <authorList>
            <consortium name="International Brachypodium Initiative"/>
        </authorList>
    </citation>
    <scope>NUCLEOTIDE SEQUENCE [LARGE SCALE GENOMIC DNA]</scope>
    <source>
        <strain evidence="2 3">Bd21</strain>
    </source>
</reference>
<gene>
    <name evidence="2" type="ORF">BRADI_1g18035v3</name>
</gene>
<evidence type="ECO:0000313" key="2">
    <source>
        <dbReference type="EMBL" id="PNT74581.1"/>
    </source>
</evidence>
<evidence type="ECO:0000256" key="1">
    <source>
        <dbReference type="SAM" id="MobiDB-lite"/>
    </source>
</evidence>
<evidence type="ECO:0000313" key="3">
    <source>
        <dbReference type="EnsemblPlants" id="PNT74581"/>
    </source>
</evidence>
<reference evidence="2" key="2">
    <citation type="submission" date="2017-06" db="EMBL/GenBank/DDBJ databases">
        <title>WGS assembly of Brachypodium distachyon.</title>
        <authorList>
            <consortium name="The International Brachypodium Initiative"/>
            <person name="Lucas S."/>
            <person name="Harmon-Smith M."/>
            <person name="Lail K."/>
            <person name="Tice H."/>
            <person name="Grimwood J."/>
            <person name="Bruce D."/>
            <person name="Barry K."/>
            <person name="Shu S."/>
            <person name="Lindquist E."/>
            <person name="Wang M."/>
            <person name="Pitluck S."/>
            <person name="Vogel J.P."/>
            <person name="Garvin D.F."/>
            <person name="Mockler T.C."/>
            <person name="Schmutz J."/>
            <person name="Rokhsar D."/>
            <person name="Bevan M.W."/>
        </authorList>
    </citation>
    <scope>NUCLEOTIDE SEQUENCE</scope>
    <source>
        <strain evidence="2">Bd21</strain>
    </source>
</reference>
<reference evidence="3" key="3">
    <citation type="submission" date="2018-08" db="UniProtKB">
        <authorList>
            <consortium name="EnsemblPlants"/>
        </authorList>
    </citation>
    <scope>IDENTIFICATION</scope>
    <source>
        <strain evidence="3">cv. Bd21</strain>
    </source>
</reference>
<dbReference type="AlphaFoldDB" id="A0A2K2DJX8"/>